<comment type="caution">
    <text evidence="1">The sequence shown here is derived from an EMBL/GenBank/DDBJ whole genome shotgun (WGS) entry which is preliminary data.</text>
</comment>
<evidence type="ECO:0000313" key="2">
    <source>
        <dbReference type="Proteomes" id="UP000811255"/>
    </source>
</evidence>
<name>A0ABS5W3W2_9SPHN</name>
<organism evidence="1 2">
    <name type="scientific">Croceibacterium selenioxidans</name>
    <dbReference type="NCBI Taxonomy" id="2838833"/>
    <lineage>
        <taxon>Bacteria</taxon>
        <taxon>Pseudomonadati</taxon>
        <taxon>Pseudomonadota</taxon>
        <taxon>Alphaproteobacteria</taxon>
        <taxon>Sphingomonadales</taxon>
        <taxon>Erythrobacteraceae</taxon>
        <taxon>Croceibacterium</taxon>
    </lineage>
</organism>
<dbReference type="RefSeq" id="WP_214535328.1">
    <property type="nucleotide sequence ID" value="NZ_JAHFVK010000001.1"/>
</dbReference>
<dbReference type="Gene3D" id="3.40.1350.10">
    <property type="match status" value="1"/>
</dbReference>
<sequence>MTWADELETSLSPKPQFLVEMPDGIRDWTEIGRQTTLFSVMRMAAPKVFGMAVPNAGKRNPMQARREGIRSGAFDTVWHSYPRLIAYVEMKGYDSRGRAGSLSTNQIEFGNRMTALGIPCGCFFDPCSAVSWLREQGFPVTEVRNGR</sequence>
<accession>A0ABS5W3W2</accession>
<evidence type="ECO:0008006" key="3">
    <source>
        <dbReference type="Google" id="ProtNLM"/>
    </source>
</evidence>
<reference evidence="1 2" key="1">
    <citation type="submission" date="2021-05" db="EMBL/GenBank/DDBJ databases">
        <title>Croceibacterium sp. LX-88 genome sequence.</title>
        <authorList>
            <person name="Luo X."/>
        </authorList>
    </citation>
    <scope>NUCLEOTIDE SEQUENCE [LARGE SCALE GENOMIC DNA]</scope>
    <source>
        <strain evidence="1 2">LX-88</strain>
    </source>
</reference>
<gene>
    <name evidence="1" type="ORF">KK137_06415</name>
</gene>
<proteinExistence type="predicted"/>
<keyword evidence="2" id="KW-1185">Reference proteome</keyword>
<dbReference type="EMBL" id="JAHFVK010000001">
    <property type="protein sequence ID" value="MBT2133963.1"/>
    <property type="molecule type" value="Genomic_DNA"/>
</dbReference>
<dbReference type="InterPro" id="IPR011856">
    <property type="entry name" value="tRNA_endonuc-like_dom_sf"/>
</dbReference>
<protein>
    <recommendedName>
        <fullName evidence="3">VRR-NUC domain-containing protein</fullName>
    </recommendedName>
</protein>
<evidence type="ECO:0000313" key="1">
    <source>
        <dbReference type="EMBL" id="MBT2133963.1"/>
    </source>
</evidence>
<dbReference type="Proteomes" id="UP000811255">
    <property type="component" value="Unassembled WGS sequence"/>
</dbReference>